<organism evidence="5">
    <name type="scientific">marine sediment metagenome</name>
    <dbReference type="NCBI Taxonomy" id="412755"/>
    <lineage>
        <taxon>unclassified sequences</taxon>
        <taxon>metagenomes</taxon>
        <taxon>ecological metagenomes</taxon>
    </lineage>
</organism>
<proteinExistence type="predicted"/>
<comment type="catalytic activity">
    <reaction evidence="4">
        <text>a 2'-deoxyadenosine in DNA + S-adenosyl-L-methionine = an N(6)-methyl-2'-deoxyadenosine in DNA + S-adenosyl-L-homocysteine + H(+)</text>
        <dbReference type="Rhea" id="RHEA:15197"/>
        <dbReference type="Rhea" id="RHEA-COMP:12418"/>
        <dbReference type="Rhea" id="RHEA-COMP:12419"/>
        <dbReference type="ChEBI" id="CHEBI:15378"/>
        <dbReference type="ChEBI" id="CHEBI:57856"/>
        <dbReference type="ChEBI" id="CHEBI:59789"/>
        <dbReference type="ChEBI" id="CHEBI:90615"/>
        <dbReference type="ChEBI" id="CHEBI:90616"/>
        <dbReference type="EC" id="2.1.1.72"/>
    </reaction>
</comment>
<feature type="non-terminal residue" evidence="5">
    <location>
        <position position="281"/>
    </location>
</feature>
<dbReference type="Gene3D" id="3.40.50.150">
    <property type="entry name" value="Vaccinia Virus protein VP39"/>
    <property type="match status" value="1"/>
</dbReference>
<dbReference type="InterPro" id="IPR050953">
    <property type="entry name" value="N4_N6_ade-DNA_methylase"/>
</dbReference>
<evidence type="ECO:0000256" key="1">
    <source>
        <dbReference type="ARBA" id="ARBA00011900"/>
    </source>
</evidence>
<evidence type="ECO:0000256" key="2">
    <source>
        <dbReference type="ARBA" id="ARBA00022603"/>
    </source>
</evidence>
<name>X0TX06_9ZZZZ</name>
<dbReference type="EMBL" id="BARS01016141">
    <property type="protein sequence ID" value="GAF98108.1"/>
    <property type="molecule type" value="Genomic_DNA"/>
</dbReference>
<evidence type="ECO:0000256" key="4">
    <source>
        <dbReference type="ARBA" id="ARBA00047942"/>
    </source>
</evidence>
<gene>
    <name evidence="5" type="ORF">S01H1_26617</name>
</gene>
<protein>
    <recommendedName>
        <fullName evidence="1">site-specific DNA-methyltransferase (adenine-specific)</fullName>
        <ecNumber evidence="1">2.1.1.72</ecNumber>
    </recommendedName>
</protein>
<dbReference type="EC" id="2.1.1.72" evidence="1"/>
<dbReference type="InterPro" id="IPR029063">
    <property type="entry name" value="SAM-dependent_MTases_sf"/>
</dbReference>
<comment type="caution">
    <text evidence="5">The sequence shown here is derived from an EMBL/GenBank/DDBJ whole genome shotgun (WGS) entry which is preliminary data.</text>
</comment>
<evidence type="ECO:0000313" key="5">
    <source>
        <dbReference type="EMBL" id="GAF98108.1"/>
    </source>
</evidence>
<feature type="non-terminal residue" evidence="5">
    <location>
        <position position="1"/>
    </location>
</feature>
<dbReference type="PANTHER" id="PTHR33841">
    <property type="entry name" value="DNA METHYLTRANSFERASE YEEA-RELATED"/>
    <property type="match status" value="1"/>
</dbReference>
<dbReference type="SUPFAM" id="SSF53335">
    <property type="entry name" value="S-adenosyl-L-methionine-dependent methyltransferases"/>
    <property type="match status" value="1"/>
</dbReference>
<dbReference type="GO" id="GO:0009007">
    <property type="term" value="F:site-specific DNA-methyltransferase (adenine-specific) activity"/>
    <property type="evidence" value="ECO:0007669"/>
    <property type="project" value="UniProtKB-EC"/>
</dbReference>
<keyword evidence="2" id="KW-0489">Methyltransferase</keyword>
<evidence type="ECO:0000256" key="3">
    <source>
        <dbReference type="ARBA" id="ARBA00022679"/>
    </source>
</evidence>
<keyword evidence="3" id="KW-0808">Transferase</keyword>
<dbReference type="GO" id="GO:0032259">
    <property type="term" value="P:methylation"/>
    <property type="evidence" value="ECO:0007669"/>
    <property type="project" value="UniProtKB-KW"/>
</dbReference>
<dbReference type="PANTHER" id="PTHR33841:SF1">
    <property type="entry name" value="DNA METHYLTRANSFERASE A"/>
    <property type="match status" value="1"/>
</dbReference>
<sequence length="281" mass="32595">GVNTIDFAKKLLGQVVFLYFLQKKGWFGVERDAEWGTGTKHFLRELFDKKHGDYNNFFNDVLEHLFYDALRDDRSYNDYYYGRFNCKIPFLNGGLFDPIGGYDWVHTDILLPNELFSNQNKTKESDTGNGILDIFDRYNFTVKEDEPLEKEVAIDPEMLGKVFENLLKVKDRKSKGSYYTPREIVHYMCQQSLIKYLYTELKKGVTLYQNIGDLQTNAFGNEAKVGQLDLTVRHKSGPETAKEDIEILIKYGEQFGENEVIVKAKGGKTDTYSYKLPESIR</sequence>
<reference evidence="5" key="1">
    <citation type="journal article" date="2014" name="Front. Microbiol.">
        <title>High frequency of phylogenetically diverse reductive dehalogenase-homologous genes in deep subseafloor sedimentary metagenomes.</title>
        <authorList>
            <person name="Kawai M."/>
            <person name="Futagami T."/>
            <person name="Toyoda A."/>
            <person name="Takaki Y."/>
            <person name="Nishi S."/>
            <person name="Hori S."/>
            <person name="Arai W."/>
            <person name="Tsubouchi T."/>
            <person name="Morono Y."/>
            <person name="Uchiyama I."/>
            <person name="Ito T."/>
            <person name="Fujiyama A."/>
            <person name="Inagaki F."/>
            <person name="Takami H."/>
        </authorList>
    </citation>
    <scope>NUCLEOTIDE SEQUENCE</scope>
    <source>
        <strain evidence="5">Expedition CK06-06</strain>
    </source>
</reference>
<dbReference type="AlphaFoldDB" id="X0TX06"/>
<accession>X0TX06</accession>